<evidence type="ECO:0000313" key="3">
    <source>
        <dbReference type="Proteomes" id="UP001152747"/>
    </source>
</evidence>
<feature type="compositionally biased region" description="Polar residues" evidence="1">
    <location>
        <begin position="110"/>
        <end position="122"/>
    </location>
</feature>
<dbReference type="AlphaFoldDB" id="A0A9P1J347"/>
<name>A0A9P1J347_9PELO</name>
<feature type="region of interest" description="Disordered" evidence="1">
    <location>
        <begin position="317"/>
        <end position="359"/>
    </location>
</feature>
<dbReference type="OrthoDB" id="5828827at2759"/>
<feature type="region of interest" description="Disordered" evidence="1">
    <location>
        <begin position="251"/>
        <end position="283"/>
    </location>
</feature>
<dbReference type="EMBL" id="CANHGI010000006">
    <property type="protein sequence ID" value="CAI5455402.1"/>
    <property type="molecule type" value="Genomic_DNA"/>
</dbReference>
<dbReference type="Proteomes" id="UP001152747">
    <property type="component" value="Unassembled WGS sequence"/>
</dbReference>
<evidence type="ECO:0000313" key="2">
    <source>
        <dbReference type="EMBL" id="CAI5455402.1"/>
    </source>
</evidence>
<accession>A0A9P1J347</accession>
<organism evidence="2 3">
    <name type="scientific">Caenorhabditis angaria</name>
    <dbReference type="NCBI Taxonomy" id="860376"/>
    <lineage>
        <taxon>Eukaryota</taxon>
        <taxon>Metazoa</taxon>
        <taxon>Ecdysozoa</taxon>
        <taxon>Nematoda</taxon>
        <taxon>Chromadorea</taxon>
        <taxon>Rhabditida</taxon>
        <taxon>Rhabditina</taxon>
        <taxon>Rhabditomorpha</taxon>
        <taxon>Rhabditoidea</taxon>
        <taxon>Rhabditidae</taxon>
        <taxon>Peloderinae</taxon>
        <taxon>Caenorhabditis</taxon>
    </lineage>
</organism>
<comment type="caution">
    <text evidence="2">The sequence shown here is derived from an EMBL/GenBank/DDBJ whole genome shotgun (WGS) entry which is preliminary data.</text>
</comment>
<gene>
    <name evidence="2" type="ORF">CAMP_LOCUS18039</name>
</gene>
<feature type="region of interest" description="Disordered" evidence="1">
    <location>
        <begin position="108"/>
        <end position="130"/>
    </location>
</feature>
<protein>
    <submittedName>
        <fullName evidence="2">Uncharacterized protein</fullName>
    </submittedName>
</protein>
<reference evidence="2" key="1">
    <citation type="submission" date="2022-11" db="EMBL/GenBank/DDBJ databases">
        <authorList>
            <person name="Kikuchi T."/>
        </authorList>
    </citation>
    <scope>NUCLEOTIDE SEQUENCE</scope>
    <source>
        <strain evidence="2">PS1010</strain>
    </source>
</reference>
<evidence type="ECO:0000256" key="1">
    <source>
        <dbReference type="SAM" id="MobiDB-lite"/>
    </source>
</evidence>
<keyword evidence="3" id="KW-1185">Reference proteome</keyword>
<proteinExistence type="predicted"/>
<sequence>MDYNGNSISENPFLKHDGASKRLFRRRPIVIRDSSKKVADIGFKMEENSEEVKVSTNLTDLEYGPGIVEKLRAKFSRFSGTNPQQQHHTEIEVRQTVNKRFSSFEDLLADNNSDSKQNSMKSQPLEYTRRASRSISDMVGNEEHEKPMIPVKPVSIPKSEEQDEVRSITQLRRRFEKNGDQAAKMRFARDPVELITKVNPSYVAPKYNPQPKPVTKPVSNILKILNDAESTPSEPEFVQIARRLRRFQPEVHESAPPTQIGSQKKLEFESNVKVPPPTPVENTRVPVKWHRRQPEMPNLTESAKVIRESCDIVSVLPPDPHSARVSKQPIPPITPELSRSTVSIESSPPPEEPKPTVSEQLSTFRKTVVDISSDKNSIANSVFKYEAPPTKPSFNNNFWKTDDQEKITFFGRKIEDIGSKSIITSPNSPNVVSITVKGPSRPTNLSNLVP</sequence>